<evidence type="ECO:0000256" key="1">
    <source>
        <dbReference type="SAM" id="MobiDB-lite"/>
    </source>
</evidence>
<dbReference type="AlphaFoldDB" id="A0A8H6I072"/>
<feature type="compositionally biased region" description="Basic and acidic residues" evidence="1">
    <location>
        <begin position="313"/>
        <end position="340"/>
    </location>
</feature>
<feature type="transmembrane region" description="Helical" evidence="2">
    <location>
        <begin position="99"/>
        <end position="120"/>
    </location>
</feature>
<dbReference type="EMBL" id="JACGCI010000029">
    <property type="protein sequence ID" value="KAF6755517.1"/>
    <property type="molecule type" value="Genomic_DNA"/>
</dbReference>
<dbReference type="Proteomes" id="UP000521943">
    <property type="component" value="Unassembled WGS sequence"/>
</dbReference>
<feature type="domain" description="DUF6533" evidence="3">
    <location>
        <begin position="23"/>
        <end position="68"/>
    </location>
</feature>
<accession>A0A8H6I072</accession>
<evidence type="ECO:0000256" key="2">
    <source>
        <dbReference type="SAM" id="Phobius"/>
    </source>
</evidence>
<evidence type="ECO:0000259" key="3">
    <source>
        <dbReference type="Pfam" id="PF20151"/>
    </source>
</evidence>
<dbReference type="OrthoDB" id="3350812at2759"/>
<name>A0A8H6I072_9AGAR</name>
<keyword evidence="2" id="KW-0472">Membrane</keyword>
<organism evidence="4 5">
    <name type="scientific">Ephemerocybe angulata</name>
    <dbReference type="NCBI Taxonomy" id="980116"/>
    <lineage>
        <taxon>Eukaryota</taxon>
        <taxon>Fungi</taxon>
        <taxon>Dikarya</taxon>
        <taxon>Basidiomycota</taxon>
        <taxon>Agaricomycotina</taxon>
        <taxon>Agaricomycetes</taxon>
        <taxon>Agaricomycetidae</taxon>
        <taxon>Agaricales</taxon>
        <taxon>Agaricineae</taxon>
        <taxon>Psathyrellaceae</taxon>
        <taxon>Ephemerocybe</taxon>
    </lineage>
</organism>
<keyword evidence="2" id="KW-1133">Transmembrane helix</keyword>
<feature type="transmembrane region" description="Helical" evidence="2">
    <location>
        <begin position="23"/>
        <end position="49"/>
    </location>
</feature>
<sequence>MSLTPDEISEVISSFSQSQRLEYILVGFQTFFLYYWPTTVATEVNLIWPRRWRWGKALFLINRYFPMMDHVANILTSFRVYIVLAPKACTFIYGTFQLALLVVYSCSAELTLLLCFHALLGARSMYLAPIMATYLALTLGVHVMQIGLYAEASRTLPLSEVDRELGYACTWAGKISTASQNKRIIAGYISLAKALCIFALVLFIFLVRYRSQAGTFKLFHVLRRDSGVCILLLTAIRLSGALLGAFQPRFIWYDIPAIILDGLNRSVVPVLANRLLLNMWRTQDPEVRKTVSSLLFDPPRPGEDSDDDDEEFGDRPVELVRYEGLGRRRAPTREANERVPQRGAGAKLAVENGDGV</sequence>
<evidence type="ECO:0000313" key="4">
    <source>
        <dbReference type="EMBL" id="KAF6755517.1"/>
    </source>
</evidence>
<keyword evidence="2" id="KW-0812">Transmembrane</keyword>
<reference evidence="4 5" key="1">
    <citation type="submission" date="2020-07" db="EMBL/GenBank/DDBJ databases">
        <title>Comparative genomics of pyrophilous fungi reveals a link between fire events and developmental genes.</title>
        <authorList>
            <consortium name="DOE Joint Genome Institute"/>
            <person name="Steindorff A.S."/>
            <person name="Carver A."/>
            <person name="Calhoun S."/>
            <person name="Stillman K."/>
            <person name="Liu H."/>
            <person name="Lipzen A."/>
            <person name="Pangilinan J."/>
            <person name="Labutti K."/>
            <person name="Bruns T.D."/>
            <person name="Grigoriev I.V."/>
        </authorList>
    </citation>
    <scope>NUCLEOTIDE SEQUENCE [LARGE SCALE GENOMIC DNA]</scope>
    <source>
        <strain evidence="4 5">CBS 144469</strain>
    </source>
</reference>
<gene>
    <name evidence="4" type="ORF">DFP72DRAFT_1045352</name>
</gene>
<dbReference type="Pfam" id="PF20151">
    <property type="entry name" value="DUF6533"/>
    <property type="match status" value="1"/>
</dbReference>
<comment type="caution">
    <text evidence="4">The sequence shown here is derived from an EMBL/GenBank/DDBJ whole genome shotgun (WGS) entry which is preliminary data.</text>
</comment>
<feature type="transmembrane region" description="Helical" evidence="2">
    <location>
        <begin position="70"/>
        <end position="93"/>
    </location>
</feature>
<evidence type="ECO:0000313" key="5">
    <source>
        <dbReference type="Proteomes" id="UP000521943"/>
    </source>
</evidence>
<feature type="transmembrane region" description="Helical" evidence="2">
    <location>
        <begin position="228"/>
        <end position="246"/>
    </location>
</feature>
<feature type="region of interest" description="Disordered" evidence="1">
    <location>
        <begin position="292"/>
        <end position="356"/>
    </location>
</feature>
<proteinExistence type="predicted"/>
<feature type="transmembrane region" description="Helical" evidence="2">
    <location>
        <begin position="185"/>
        <end position="207"/>
    </location>
</feature>
<dbReference type="InterPro" id="IPR045340">
    <property type="entry name" value="DUF6533"/>
</dbReference>
<protein>
    <recommendedName>
        <fullName evidence="3">DUF6533 domain-containing protein</fullName>
    </recommendedName>
</protein>
<feature type="transmembrane region" description="Helical" evidence="2">
    <location>
        <begin position="132"/>
        <end position="150"/>
    </location>
</feature>
<keyword evidence="5" id="KW-1185">Reference proteome</keyword>